<dbReference type="Pfam" id="PF04749">
    <property type="entry name" value="PLAC8"/>
    <property type="match status" value="1"/>
</dbReference>
<dbReference type="Proteomes" id="UP000825935">
    <property type="component" value="Chromosome 37"/>
</dbReference>
<organism evidence="1 2">
    <name type="scientific">Ceratopteris richardii</name>
    <name type="common">Triangle waterfern</name>
    <dbReference type="NCBI Taxonomy" id="49495"/>
    <lineage>
        <taxon>Eukaryota</taxon>
        <taxon>Viridiplantae</taxon>
        <taxon>Streptophyta</taxon>
        <taxon>Embryophyta</taxon>
        <taxon>Tracheophyta</taxon>
        <taxon>Polypodiopsida</taxon>
        <taxon>Polypodiidae</taxon>
        <taxon>Polypodiales</taxon>
        <taxon>Pteridineae</taxon>
        <taxon>Pteridaceae</taxon>
        <taxon>Parkerioideae</taxon>
        <taxon>Ceratopteris</taxon>
    </lineage>
</organism>
<gene>
    <name evidence="1" type="ORF">KP509_37G037900</name>
</gene>
<dbReference type="AlphaFoldDB" id="A0A8T2Q8B4"/>
<sequence>MSKKVPFSWSAQAKKAEDTLGQYLQGEESGFDANGDNSAPLDSPINWHIRSQHISDSHNPQAWSSGICTCCNDMRSCCLGLWCPCIIFTRNAEVLEERPWTGPCLMHAWLWSVAAGVGYSVTHGTLFGFHVSCIPCYAYGYREILCSKHNLEDANFDDVIKGYSSLRRTSLE</sequence>
<keyword evidence="2" id="KW-1185">Reference proteome</keyword>
<dbReference type="NCBIfam" id="TIGR01571">
    <property type="entry name" value="A_thal_Cys_rich"/>
    <property type="match status" value="1"/>
</dbReference>
<dbReference type="InterPro" id="IPR006461">
    <property type="entry name" value="PLAC_motif_containing"/>
</dbReference>
<proteinExistence type="predicted"/>
<comment type="caution">
    <text evidence="1">The sequence shown here is derived from an EMBL/GenBank/DDBJ whole genome shotgun (WGS) entry which is preliminary data.</text>
</comment>
<dbReference type="OrthoDB" id="1045822at2759"/>
<evidence type="ECO:0000313" key="1">
    <source>
        <dbReference type="EMBL" id="KAH7279803.1"/>
    </source>
</evidence>
<protein>
    <submittedName>
        <fullName evidence="1">Uncharacterized protein</fullName>
    </submittedName>
</protein>
<name>A0A8T2Q8B4_CERRI</name>
<dbReference type="PANTHER" id="PTHR15907">
    <property type="entry name" value="DUF614 FAMILY PROTEIN-RELATED"/>
    <property type="match status" value="1"/>
</dbReference>
<dbReference type="EMBL" id="CM035442">
    <property type="protein sequence ID" value="KAH7279803.1"/>
    <property type="molecule type" value="Genomic_DNA"/>
</dbReference>
<reference evidence="1" key="1">
    <citation type="submission" date="2021-08" db="EMBL/GenBank/DDBJ databases">
        <title>WGS assembly of Ceratopteris richardii.</title>
        <authorList>
            <person name="Marchant D.B."/>
            <person name="Chen G."/>
            <person name="Jenkins J."/>
            <person name="Shu S."/>
            <person name="Leebens-Mack J."/>
            <person name="Grimwood J."/>
            <person name="Schmutz J."/>
            <person name="Soltis P."/>
            <person name="Soltis D."/>
            <person name="Chen Z.-H."/>
        </authorList>
    </citation>
    <scope>NUCLEOTIDE SEQUENCE</scope>
    <source>
        <strain evidence="1">Whitten #5841</strain>
        <tissue evidence="1">Leaf</tissue>
    </source>
</reference>
<evidence type="ECO:0000313" key="2">
    <source>
        <dbReference type="Proteomes" id="UP000825935"/>
    </source>
</evidence>
<accession>A0A8T2Q8B4</accession>